<evidence type="ECO:0000313" key="2">
    <source>
        <dbReference type="EMBL" id="PYI28169.1"/>
    </source>
</evidence>
<name>A0A2V5HUQ5_9EURO</name>
<feature type="region of interest" description="Disordered" evidence="1">
    <location>
        <begin position="69"/>
        <end position="121"/>
    </location>
</feature>
<accession>A0A2V5HUQ5</accession>
<dbReference type="EMBL" id="KZ825554">
    <property type="protein sequence ID" value="PYI28169.1"/>
    <property type="molecule type" value="Genomic_DNA"/>
</dbReference>
<evidence type="ECO:0000313" key="3">
    <source>
        <dbReference type="Proteomes" id="UP000248817"/>
    </source>
</evidence>
<protein>
    <submittedName>
        <fullName evidence="2">Uncharacterized protein</fullName>
    </submittedName>
</protein>
<dbReference type="AlphaFoldDB" id="A0A2V5HUQ5"/>
<feature type="compositionally biased region" description="Polar residues" evidence="1">
    <location>
        <begin position="96"/>
        <end position="107"/>
    </location>
</feature>
<dbReference type="Proteomes" id="UP000248817">
    <property type="component" value="Unassembled WGS sequence"/>
</dbReference>
<proteinExistence type="predicted"/>
<evidence type="ECO:0000256" key="1">
    <source>
        <dbReference type="SAM" id="MobiDB-lite"/>
    </source>
</evidence>
<feature type="region of interest" description="Disordered" evidence="1">
    <location>
        <begin position="31"/>
        <end position="51"/>
    </location>
</feature>
<organism evidence="2 3">
    <name type="scientific">Aspergillus indologenus CBS 114.80</name>
    <dbReference type="NCBI Taxonomy" id="1450541"/>
    <lineage>
        <taxon>Eukaryota</taxon>
        <taxon>Fungi</taxon>
        <taxon>Dikarya</taxon>
        <taxon>Ascomycota</taxon>
        <taxon>Pezizomycotina</taxon>
        <taxon>Eurotiomycetes</taxon>
        <taxon>Eurotiomycetidae</taxon>
        <taxon>Eurotiales</taxon>
        <taxon>Aspergillaceae</taxon>
        <taxon>Aspergillus</taxon>
        <taxon>Aspergillus subgen. Circumdati</taxon>
    </lineage>
</organism>
<gene>
    <name evidence="2" type="ORF">BP00DRAFT_481769</name>
</gene>
<reference evidence="2 3" key="1">
    <citation type="submission" date="2018-02" db="EMBL/GenBank/DDBJ databases">
        <title>The genomes of Aspergillus section Nigri reveals drivers in fungal speciation.</title>
        <authorList>
            <consortium name="DOE Joint Genome Institute"/>
            <person name="Vesth T.C."/>
            <person name="Nybo J."/>
            <person name="Theobald S."/>
            <person name="Brandl J."/>
            <person name="Frisvad J.C."/>
            <person name="Nielsen K.F."/>
            <person name="Lyhne E.K."/>
            <person name="Kogle M.E."/>
            <person name="Kuo A."/>
            <person name="Riley R."/>
            <person name="Clum A."/>
            <person name="Nolan M."/>
            <person name="Lipzen A."/>
            <person name="Salamov A."/>
            <person name="Henrissat B."/>
            <person name="Wiebenga A."/>
            <person name="De vries R.P."/>
            <person name="Grigoriev I.V."/>
            <person name="Mortensen U.H."/>
            <person name="Andersen M.R."/>
            <person name="Baker S.E."/>
        </authorList>
    </citation>
    <scope>NUCLEOTIDE SEQUENCE [LARGE SCALE GENOMIC DNA]</scope>
    <source>
        <strain evidence="2 3">CBS 114.80</strain>
    </source>
</reference>
<keyword evidence="3" id="KW-1185">Reference proteome</keyword>
<sequence length="212" mass="22752">MQKRVNRAAVTRILTKSRSNKRYMLPVDFDTAANNAKPSGPRSIPHSELRQAGVQYAADGWIEEAPAVPAVSEDAEDSVLPGGGGNSPDTPDHSQHSQGSAAGTTTHAPARGRQAKADHRVRRSPDIIVGADIPAMQIDTVDLAFPPEALREHDDHYSSLIEALFSPGPDASDAAPEPKARTYNLAFLGFSPRLYRFICSVRHEEGPPGSSP</sequence>